<gene>
    <name evidence="2" type="ORF">EVAR_45893_1</name>
</gene>
<organism evidence="2 3">
    <name type="scientific">Eumeta variegata</name>
    <name type="common">Bagworm moth</name>
    <name type="synonym">Eumeta japonica</name>
    <dbReference type="NCBI Taxonomy" id="151549"/>
    <lineage>
        <taxon>Eukaryota</taxon>
        <taxon>Metazoa</taxon>
        <taxon>Ecdysozoa</taxon>
        <taxon>Arthropoda</taxon>
        <taxon>Hexapoda</taxon>
        <taxon>Insecta</taxon>
        <taxon>Pterygota</taxon>
        <taxon>Neoptera</taxon>
        <taxon>Endopterygota</taxon>
        <taxon>Lepidoptera</taxon>
        <taxon>Glossata</taxon>
        <taxon>Ditrysia</taxon>
        <taxon>Tineoidea</taxon>
        <taxon>Psychidae</taxon>
        <taxon>Oiketicinae</taxon>
        <taxon>Eumeta</taxon>
    </lineage>
</organism>
<comment type="caution">
    <text evidence="2">The sequence shown here is derived from an EMBL/GenBank/DDBJ whole genome shotgun (WGS) entry which is preliminary data.</text>
</comment>
<evidence type="ECO:0000313" key="2">
    <source>
        <dbReference type="EMBL" id="GBP65972.1"/>
    </source>
</evidence>
<dbReference type="AlphaFoldDB" id="A0A4C1XSJ4"/>
<feature type="region of interest" description="Disordered" evidence="1">
    <location>
        <begin position="94"/>
        <end position="128"/>
    </location>
</feature>
<dbReference type="Proteomes" id="UP000299102">
    <property type="component" value="Unassembled WGS sequence"/>
</dbReference>
<accession>A0A4C1XSJ4</accession>
<evidence type="ECO:0000313" key="3">
    <source>
        <dbReference type="Proteomes" id="UP000299102"/>
    </source>
</evidence>
<sequence length="253" mass="27618">MERGDKAEDVIERSPEPVEPSTALSDGSGCKLNIAPGNRYSSREQRTAPAAEMNRQIWVNIVPKLTASPDRCNNKDRTPETPVDASTRAHVKVNGGHELSDGTSAGGRGLRSRSIISAGGSNEAPRRGDRNTCRAFTILICVKYSLKSAFKPTAEWLRRAAPRTNYVAHPFTGLFESTFDFYDQSVEAVDLIPSNLGPRPWVRRKANRAKVTYEKSCTARLQLASRKPSSRVRGALGSQIAVGVPQDIIGILT</sequence>
<feature type="region of interest" description="Disordered" evidence="1">
    <location>
        <begin position="1"/>
        <end position="31"/>
    </location>
</feature>
<evidence type="ECO:0000256" key="1">
    <source>
        <dbReference type="SAM" id="MobiDB-lite"/>
    </source>
</evidence>
<dbReference type="EMBL" id="BGZK01000944">
    <property type="protein sequence ID" value="GBP65972.1"/>
    <property type="molecule type" value="Genomic_DNA"/>
</dbReference>
<keyword evidence="3" id="KW-1185">Reference proteome</keyword>
<protein>
    <submittedName>
        <fullName evidence="2">Uncharacterized protein</fullName>
    </submittedName>
</protein>
<proteinExistence type="predicted"/>
<name>A0A4C1XSJ4_EUMVA</name>
<reference evidence="2 3" key="1">
    <citation type="journal article" date="2019" name="Commun. Biol.">
        <title>The bagworm genome reveals a unique fibroin gene that provides high tensile strength.</title>
        <authorList>
            <person name="Kono N."/>
            <person name="Nakamura H."/>
            <person name="Ohtoshi R."/>
            <person name="Tomita M."/>
            <person name="Numata K."/>
            <person name="Arakawa K."/>
        </authorList>
    </citation>
    <scope>NUCLEOTIDE SEQUENCE [LARGE SCALE GENOMIC DNA]</scope>
</reference>
<feature type="compositionally biased region" description="Basic and acidic residues" evidence="1">
    <location>
        <begin position="1"/>
        <end position="16"/>
    </location>
</feature>